<dbReference type="AlphaFoldDB" id="A0A2K9NTJ8"/>
<dbReference type="Pfam" id="PF00378">
    <property type="entry name" value="ECH_1"/>
    <property type="match status" value="1"/>
</dbReference>
<dbReference type="Gene3D" id="1.10.12.10">
    <property type="entry name" value="Lyase 2-enoyl-coa Hydratase, Chain A, domain 2"/>
    <property type="match status" value="1"/>
</dbReference>
<dbReference type="GO" id="GO:0006635">
    <property type="term" value="P:fatty acid beta-oxidation"/>
    <property type="evidence" value="ECO:0007669"/>
    <property type="project" value="TreeGrafter"/>
</dbReference>
<sequence>MSQFKYIKYSEENRTATITMNRPELYNALNFDAKMEIVQAIREANKSPNVFSIILTGEGKAFCTGQDLNDRSVQVGNGGVDLGHTLQTEWNPLVSAIRDSKKIVIAAVNGVCAGAGISVAIACDLIVSKSGVKFVGAFSKLGLAPDAGSTYIFSRALGYQKTMEFFLLGEAITTDELHTAGLINALSDDPMAKAMEYSQSLNKLSPLASSMIKANIKAALDSNFSESMEREMHVQRFLGRSADYKEGLTAFLEKRQPNFTGN</sequence>
<dbReference type="InterPro" id="IPR018376">
    <property type="entry name" value="Enoyl-CoA_hyd/isom_CS"/>
</dbReference>
<gene>
    <name evidence="4" type="ORF">C0V70_08120</name>
</gene>
<dbReference type="PANTHER" id="PTHR11941:SF133">
    <property type="entry name" value="1,2-EPOXYPHENYLACETYL-COA ISOMERASE"/>
    <property type="match status" value="1"/>
</dbReference>
<accession>A0A2K9NTJ8</accession>
<dbReference type="OrthoDB" id="5291143at2"/>
<reference evidence="4 5" key="1">
    <citation type="submission" date="2018-01" db="EMBL/GenBank/DDBJ databases">
        <title>Complete genome sequence of Bacteriovorax stolpii DSM12778.</title>
        <authorList>
            <person name="Tang B."/>
            <person name="Chang J."/>
        </authorList>
    </citation>
    <scope>NUCLEOTIDE SEQUENCE [LARGE SCALE GENOMIC DNA]</scope>
    <source>
        <strain evidence="4 5">DSM 12778</strain>
    </source>
</reference>
<dbReference type="PROSITE" id="PS00166">
    <property type="entry name" value="ENOYL_COA_HYDRATASE"/>
    <property type="match status" value="1"/>
</dbReference>
<dbReference type="Gene3D" id="3.90.226.10">
    <property type="entry name" value="2-enoyl-CoA Hydratase, Chain A, domain 1"/>
    <property type="match status" value="1"/>
</dbReference>
<dbReference type="InterPro" id="IPR029045">
    <property type="entry name" value="ClpP/crotonase-like_dom_sf"/>
</dbReference>
<evidence type="ECO:0000256" key="3">
    <source>
        <dbReference type="RuleBase" id="RU003707"/>
    </source>
</evidence>
<evidence type="ECO:0000256" key="2">
    <source>
        <dbReference type="ARBA" id="ARBA00023239"/>
    </source>
</evidence>
<dbReference type="GO" id="GO:0016829">
    <property type="term" value="F:lyase activity"/>
    <property type="evidence" value="ECO:0007669"/>
    <property type="project" value="UniProtKB-KW"/>
</dbReference>
<evidence type="ECO:0000313" key="4">
    <source>
        <dbReference type="EMBL" id="AUN98074.1"/>
    </source>
</evidence>
<comment type="similarity">
    <text evidence="1 3">Belongs to the enoyl-CoA hydratase/isomerase family.</text>
</comment>
<dbReference type="CDD" id="cd06558">
    <property type="entry name" value="crotonase-like"/>
    <property type="match status" value="1"/>
</dbReference>
<keyword evidence="2" id="KW-0456">Lyase</keyword>
<proteinExistence type="inferred from homology"/>
<evidence type="ECO:0000256" key="1">
    <source>
        <dbReference type="ARBA" id="ARBA00005254"/>
    </source>
</evidence>
<dbReference type="InterPro" id="IPR014748">
    <property type="entry name" value="Enoyl-CoA_hydra_C"/>
</dbReference>
<name>A0A2K9NTJ8_BACTC</name>
<protein>
    <submittedName>
        <fullName evidence="4">Uncharacterized protein</fullName>
    </submittedName>
</protein>
<dbReference type="InterPro" id="IPR001753">
    <property type="entry name" value="Enoyl-CoA_hydra/iso"/>
</dbReference>
<dbReference type="EMBL" id="CP025704">
    <property type="protein sequence ID" value="AUN98074.1"/>
    <property type="molecule type" value="Genomic_DNA"/>
</dbReference>
<dbReference type="Proteomes" id="UP000235584">
    <property type="component" value="Chromosome"/>
</dbReference>
<dbReference type="PANTHER" id="PTHR11941">
    <property type="entry name" value="ENOYL-COA HYDRATASE-RELATED"/>
    <property type="match status" value="1"/>
</dbReference>
<dbReference type="RefSeq" id="WP_102243365.1">
    <property type="nucleotide sequence ID" value="NZ_CP025704.1"/>
</dbReference>
<keyword evidence="5" id="KW-1185">Reference proteome</keyword>
<dbReference type="SUPFAM" id="SSF52096">
    <property type="entry name" value="ClpP/crotonase"/>
    <property type="match status" value="1"/>
</dbReference>
<dbReference type="KEGG" id="bsto:C0V70_08120"/>
<evidence type="ECO:0000313" key="5">
    <source>
        <dbReference type="Proteomes" id="UP000235584"/>
    </source>
</evidence>
<organism evidence="4 5">
    <name type="scientific">Bacteriovorax stolpii</name>
    <name type="common">Bdellovibrio stolpii</name>
    <dbReference type="NCBI Taxonomy" id="960"/>
    <lineage>
        <taxon>Bacteria</taxon>
        <taxon>Pseudomonadati</taxon>
        <taxon>Bdellovibrionota</taxon>
        <taxon>Bacteriovoracia</taxon>
        <taxon>Bacteriovoracales</taxon>
        <taxon>Bacteriovoracaceae</taxon>
        <taxon>Bacteriovorax</taxon>
    </lineage>
</organism>